<reference evidence="10" key="1">
    <citation type="journal article" date="2019" name="Int. J. Syst. Evol. Microbiol.">
        <title>The Global Catalogue of Microorganisms (GCM) 10K type strain sequencing project: providing services to taxonomists for standard genome sequencing and annotation.</title>
        <authorList>
            <consortium name="The Broad Institute Genomics Platform"/>
            <consortium name="The Broad Institute Genome Sequencing Center for Infectious Disease"/>
            <person name="Wu L."/>
            <person name="Ma J."/>
        </authorList>
    </citation>
    <scope>NUCLEOTIDE SEQUENCE [LARGE SCALE GENOMIC DNA]</scope>
    <source>
        <strain evidence="10">JCM 19173</strain>
    </source>
</reference>
<evidence type="ECO:0000256" key="4">
    <source>
        <dbReference type="ARBA" id="ARBA00022741"/>
    </source>
</evidence>
<evidence type="ECO:0000313" key="10">
    <source>
        <dbReference type="Proteomes" id="UP000604341"/>
    </source>
</evidence>
<dbReference type="NCBIfam" id="TIGR01498">
    <property type="entry name" value="folK"/>
    <property type="match status" value="1"/>
</dbReference>
<evidence type="ECO:0000256" key="2">
    <source>
        <dbReference type="ARBA" id="ARBA00013253"/>
    </source>
</evidence>
<dbReference type="SUPFAM" id="SSF55083">
    <property type="entry name" value="6-hydroxymethyl-7,8-dihydropterin pyrophosphokinase, HPPK"/>
    <property type="match status" value="1"/>
</dbReference>
<keyword evidence="3" id="KW-0808">Transferase</keyword>
<dbReference type="EMBL" id="BMPE01000011">
    <property type="protein sequence ID" value="GGL09796.1"/>
    <property type="molecule type" value="Genomic_DNA"/>
</dbReference>
<comment type="caution">
    <text evidence="9">The sequence shown here is derived from an EMBL/GenBank/DDBJ whole genome shotgun (WGS) entry which is preliminary data.</text>
</comment>
<dbReference type="PANTHER" id="PTHR43071">
    <property type="entry name" value="2-AMINO-4-HYDROXY-6-HYDROXYMETHYLDIHYDROPTERIDINE PYROPHOSPHOKINASE"/>
    <property type="match status" value="1"/>
</dbReference>
<accession>A0ABQ2FMP2</accession>
<sequence length="174" mass="19048">MTAPVSVAFIALGANLGEPLPTLRWAVTQLRALGQVKALSRLYRTAPVGGPAGQPEYLNAALCLHTPLSARDLLAGLHDIERHAGRTRSQRWEARTLDLDLILYGRLTSDDPTLLLPHPRAWDRAFVLAPLCDLHPQLPHPTTGETVSAALARTDRQGVQAHMDDWFDDWSPAG</sequence>
<dbReference type="InterPro" id="IPR000550">
    <property type="entry name" value="Hppk"/>
</dbReference>
<proteinExistence type="predicted"/>
<evidence type="ECO:0000256" key="5">
    <source>
        <dbReference type="ARBA" id="ARBA00022777"/>
    </source>
</evidence>
<dbReference type="PANTHER" id="PTHR43071:SF1">
    <property type="entry name" value="2-AMINO-4-HYDROXY-6-HYDROXYMETHYLDIHYDROPTERIDINE PYROPHOSPHOKINASE"/>
    <property type="match status" value="1"/>
</dbReference>
<dbReference type="Gene3D" id="3.30.70.560">
    <property type="entry name" value="7,8-Dihydro-6-hydroxymethylpterin-pyrophosphokinase HPPK"/>
    <property type="match status" value="1"/>
</dbReference>
<feature type="domain" description="7,8-dihydro-6-hydroxymethylpterin-pyrophosphokinase" evidence="8">
    <location>
        <begin position="9"/>
        <end position="136"/>
    </location>
</feature>
<keyword evidence="6" id="KW-0067">ATP-binding</keyword>
<evidence type="ECO:0000259" key="8">
    <source>
        <dbReference type="Pfam" id="PF01288"/>
    </source>
</evidence>
<comment type="pathway">
    <text evidence="1">Cofactor biosynthesis; tetrahydrofolate biosynthesis; 2-amino-4-hydroxy-6-hydroxymethyl-7,8-dihydropteridine diphosphate from 7,8-dihydroneopterin triphosphate: step 4/4.</text>
</comment>
<dbReference type="Proteomes" id="UP000604341">
    <property type="component" value="Unassembled WGS sequence"/>
</dbReference>
<evidence type="ECO:0000256" key="3">
    <source>
        <dbReference type="ARBA" id="ARBA00022679"/>
    </source>
</evidence>
<dbReference type="CDD" id="cd00483">
    <property type="entry name" value="HPPK"/>
    <property type="match status" value="1"/>
</dbReference>
<organism evidence="9 10">
    <name type="scientific">Deinococcus radiotolerans</name>
    <dbReference type="NCBI Taxonomy" id="1309407"/>
    <lineage>
        <taxon>Bacteria</taxon>
        <taxon>Thermotogati</taxon>
        <taxon>Deinococcota</taxon>
        <taxon>Deinococci</taxon>
        <taxon>Deinococcales</taxon>
        <taxon>Deinococcaceae</taxon>
        <taxon>Deinococcus</taxon>
    </lineage>
</organism>
<evidence type="ECO:0000256" key="6">
    <source>
        <dbReference type="ARBA" id="ARBA00022840"/>
    </source>
</evidence>
<dbReference type="RefSeq" id="WP_189069861.1">
    <property type="nucleotide sequence ID" value="NZ_BMPE01000011.1"/>
</dbReference>
<name>A0ABQ2FMP2_9DEIO</name>
<evidence type="ECO:0000313" key="9">
    <source>
        <dbReference type="EMBL" id="GGL09796.1"/>
    </source>
</evidence>
<keyword evidence="4" id="KW-0547">Nucleotide-binding</keyword>
<dbReference type="InterPro" id="IPR035907">
    <property type="entry name" value="Hppk_sf"/>
</dbReference>
<dbReference type="EC" id="2.7.6.3" evidence="2"/>
<dbReference type="Pfam" id="PF01288">
    <property type="entry name" value="HPPK"/>
    <property type="match status" value="1"/>
</dbReference>
<evidence type="ECO:0000256" key="7">
    <source>
        <dbReference type="ARBA" id="ARBA00022909"/>
    </source>
</evidence>
<evidence type="ECO:0000256" key="1">
    <source>
        <dbReference type="ARBA" id="ARBA00005051"/>
    </source>
</evidence>
<keyword evidence="7" id="KW-0289">Folate biosynthesis</keyword>
<keyword evidence="5" id="KW-0418">Kinase</keyword>
<gene>
    <name evidence="9" type="ORF">GCM10010844_30610</name>
</gene>
<protein>
    <recommendedName>
        <fullName evidence="2">2-amino-4-hydroxy-6-hydroxymethyldihydropteridine diphosphokinase</fullName>
        <ecNumber evidence="2">2.7.6.3</ecNumber>
    </recommendedName>
</protein>
<keyword evidence="10" id="KW-1185">Reference proteome</keyword>